<evidence type="ECO:0000256" key="2">
    <source>
        <dbReference type="SAM" id="Phobius"/>
    </source>
</evidence>
<keyword evidence="2" id="KW-0812">Transmembrane</keyword>
<feature type="transmembrane region" description="Helical" evidence="2">
    <location>
        <begin position="6"/>
        <end position="27"/>
    </location>
</feature>
<keyword evidence="2" id="KW-0472">Membrane</keyword>
<protein>
    <submittedName>
        <fullName evidence="3">Uncharacterized protein</fullName>
    </submittedName>
</protein>
<accession>V5BWT8</accession>
<keyword evidence="2" id="KW-1133">Transmembrane helix</keyword>
<comment type="caution">
    <text evidence="3">The sequence shown here is derived from an EMBL/GenBank/DDBJ whole genome shotgun (WGS) entry which is preliminary data.</text>
</comment>
<evidence type="ECO:0000313" key="4">
    <source>
        <dbReference type="Proteomes" id="UP000017861"/>
    </source>
</evidence>
<feature type="region of interest" description="Disordered" evidence="1">
    <location>
        <begin position="283"/>
        <end position="311"/>
    </location>
</feature>
<feature type="transmembrane region" description="Helical" evidence="2">
    <location>
        <begin position="63"/>
        <end position="81"/>
    </location>
</feature>
<dbReference type="EMBL" id="AYLP01000003">
    <property type="protein sequence ID" value="ESS70687.1"/>
    <property type="molecule type" value="Genomic_DNA"/>
</dbReference>
<gene>
    <name evidence="3" type="ORF">TCDM_00428</name>
</gene>
<organism evidence="3 4">
    <name type="scientific">Trypanosoma cruzi Dm28c</name>
    <dbReference type="NCBI Taxonomy" id="1416333"/>
    <lineage>
        <taxon>Eukaryota</taxon>
        <taxon>Discoba</taxon>
        <taxon>Euglenozoa</taxon>
        <taxon>Kinetoplastea</taxon>
        <taxon>Metakinetoplastina</taxon>
        <taxon>Trypanosomatida</taxon>
        <taxon>Trypanosomatidae</taxon>
        <taxon>Trypanosoma</taxon>
        <taxon>Schizotrypanum</taxon>
    </lineage>
</organism>
<sequence>MTFYLFIFIFVVVGSLFVQSLSPFIPTSHPTQAPPRRPLSSFFFFLLQTECCGAKRKIFFIEYRQLLCLFILFVIFSYFNFDCVWGKSYLGISSRSHTHREEAKRVTGLWGGGSAGYRTDDSWGVAGRSGACGREERREKKKMVLRQIEVRTTHDKVLEARENAFMESIARENENPFQQAADALIGAVGRLYTNYLYTSGTLLLAWAWWGLYPRYARFRHKHVVRFRRKAQSEFRRWFFYTRHIPKWDKKYLQRVELPRRMPHETPAARKSPQCMHSSVILTSSPSLTSSHDTDAGAVASERHESARSQDPFITVRLTDGASFAGGFREQVERNVASGICDLNESLQQQLKEGRILSREAVDPDVLQGEVKQLVKQAGGIVVLKETHETRRSVPVDREIWWVSPEEARRRREWWFWLQLLVAARILEDLLDMPEMPDFVQ</sequence>
<reference evidence="3 4" key="1">
    <citation type="journal article" date="2014" name="Genome Announc.">
        <title>Trypanosoma cruzi Clone Dm28c Draft Genome Sequence.</title>
        <authorList>
            <person name="Grisard E.C."/>
            <person name="Teixeira S.M."/>
            <person name="de Almeida L.G."/>
            <person name="Stoco P.H."/>
            <person name="Gerber A.L."/>
            <person name="Talavera-Lopez C."/>
            <person name="Lima O.C."/>
            <person name="Andersson B."/>
            <person name="de Vasconcelos A.T."/>
        </authorList>
    </citation>
    <scope>NUCLEOTIDE SEQUENCE [LARGE SCALE GENOMIC DNA]</scope>
    <source>
        <strain evidence="3 4">Dm28c</strain>
    </source>
</reference>
<name>V5BWT8_TRYCR</name>
<evidence type="ECO:0000313" key="3">
    <source>
        <dbReference type="EMBL" id="ESS70687.1"/>
    </source>
</evidence>
<proteinExistence type="predicted"/>
<dbReference type="Proteomes" id="UP000017861">
    <property type="component" value="Unassembled WGS sequence"/>
</dbReference>
<evidence type="ECO:0000256" key="1">
    <source>
        <dbReference type="SAM" id="MobiDB-lite"/>
    </source>
</evidence>
<dbReference type="AlphaFoldDB" id="V5BWT8"/>
<dbReference type="VEuPathDB" id="TriTrypDB:TCDM_00428"/>
<dbReference type="OrthoDB" id="271784at2759"/>